<sequence>MNMDDLKKIIERKGPIRKVGVIGMGYVGIPAAALFADCRQFEHVLGFQRDSPSSGYKIDMLNRGESPLKGEEPGLEDLLKKVVSEGRFECTPDFSRIRELDAVTLAIQTPFKNPKDLVPDFSALTEGLRMAGKYIRYGTLVVIESTVTPGTTMGMAKEVLEEESGMKAGVEFALAHAPERVMVGRLLKNIQEHDRIVGGIDEVSTKRAVELYSPILTKGKIIPMSATAAEVTKTAENTFRDLQIAAANELALYCEAMGINFYDVRTGIDSLKGEGITRAILWPGAGVGGHCLTKDTYHLERGVKVLNGHLDYPEGKDSMFVLARNINDFMPRHMFNLTVQGLKRAGKNRKGARAAILGWAFLSNSDDARNTPSETFRDLLLLDGFEVKVHDPYVEKYPGVPILRSIEHTVEGADVVAIMTGHSQYKDLDPAVIRELTGKEHPVIVDGRNIIDPDQFIAQGFVYKGIGRGDKNGHRIADLARSRKMAEEPIPAA</sequence>
<gene>
    <name evidence="10" type="ORF">RCIX1961</name>
</gene>
<evidence type="ECO:0000256" key="5">
    <source>
        <dbReference type="ARBA" id="ARBA00023027"/>
    </source>
</evidence>
<dbReference type="InterPro" id="IPR036291">
    <property type="entry name" value="NAD(P)-bd_dom_sf"/>
</dbReference>
<dbReference type="Pfam" id="PF03721">
    <property type="entry name" value="UDPG_MGDP_dh_N"/>
    <property type="match status" value="1"/>
</dbReference>
<dbReference type="SUPFAM" id="SSF52413">
    <property type="entry name" value="UDP-glucose/GDP-mannose dehydrogenase C-terminal domain"/>
    <property type="match status" value="1"/>
</dbReference>
<dbReference type="GO" id="GO:0000271">
    <property type="term" value="P:polysaccharide biosynthetic process"/>
    <property type="evidence" value="ECO:0007669"/>
    <property type="project" value="InterPro"/>
</dbReference>
<feature type="domain" description="UDP-glucose/GDP-mannose dehydrogenase C-terminal" evidence="9">
    <location>
        <begin position="355"/>
        <end position="453"/>
    </location>
</feature>
<dbReference type="Pfam" id="PF00984">
    <property type="entry name" value="UDPG_MGDP_dh"/>
    <property type="match status" value="1"/>
</dbReference>
<dbReference type="InterPro" id="IPR014026">
    <property type="entry name" value="UDP-Glc/GDP-Man_DH_dimer"/>
</dbReference>
<evidence type="ECO:0000313" key="10">
    <source>
        <dbReference type="EMBL" id="CAJ37122.1"/>
    </source>
</evidence>
<protein>
    <recommendedName>
        <fullName evidence="3">UDP-N-acetyl-D-mannosamine dehydrogenase</fullName>
        <ecNumber evidence="2">1.1.1.336</ecNumber>
    </recommendedName>
    <alternativeName>
        <fullName evidence="6">UDP-ManNAc 6-dehydrogenase</fullName>
    </alternativeName>
</protein>
<evidence type="ECO:0000256" key="2">
    <source>
        <dbReference type="ARBA" id="ARBA00012935"/>
    </source>
</evidence>
<evidence type="ECO:0000256" key="3">
    <source>
        <dbReference type="ARBA" id="ARBA00016796"/>
    </source>
</evidence>
<keyword evidence="4 10" id="KW-0560">Oxidoreductase</keyword>
<dbReference type="EMBL" id="AM114193">
    <property type="protein sequence ID" value="CAJ37122.1"/>
    <property type="molecule type" value="Genomic_DNA"/>
</dbReference>
<dbReference type="InterPro" id="IPR008927">
    <property type="entry name" value="6-PGluconate_DH-like_C_sf"/>
</dbReference>
<evidence type="ECO:0000256" key="7">
    <source>
        <dbReference type="ARBA" id="ARBA00049130"/>
    </source>
</evidence>
<dbReference type="PIRSF" id="PIRSF500136">
    <property type="entry name" value="UDP_ManNAc_DH"/>
    <property type="match status" value="1"/>
</dbReference>
<dbReference type="InterPro" id="IPR014027">
    <property type="entry name" value="UDP-Glc/GDP-Man_DH_C"/>
</dbReference>
<dbReference type="SUPFAM" id="SSF48179">
    <property type="entry name" value="6-phosphogluconate dehydrogenase C-terminal domain-like"/>
    <property type="match status" value="1"/>
</dbReference>
<dbReference type="PANTHER" id="PTHR43491">
    <property type="entry name" value="UDP-N-ACETYL-D-MANNOSAMINE DEHYDROGENASE"/>
    <property type="match status" value="1"/>
</dbReference>
<dbReference type="AlphaFoldDB" id="Q0W3C1"/>
<evidence type="ECO:0000256" key="4">
    <source>
        <dbReference type="ARBA" id="ARBA00023002"/>
    </source>
</evidence>
<evidence type="ECO:0000259" key="9">
    <source>
        <dbReference type="SMART" id="SM00984"/>
    </source>
</evidence>
<dbReference type="SMART" id="SM00984">
    <property type="entry name" value="UDPG_MGDP_dh_C"/>
    <property type="match status" value="1"/>
</dbReference>
<dbReference type="KEGG" id="rci:RCIX1961"/>
<comment type="catalytic activity">
    <reaction evidence="7">
        <text>UDP-N-acetyl-alpha-D-mannosamine + 2 NAD(+) + H2O = UDP-N-acetyl-alpha-D-mannosaminouronate + 2 NADH + 3 H(+)</text>
        <dbReference type="Rhea" id="RHEA:25780"/>
        <dbReference type="ChEBI" id="CHEBI:15377"/>
        <dbReference type="ChEBI" id="CHEBI:15378"/>
        <dbReference type="ChEBI" id="CHEBI:57540"/>
        <dbReference type="ChEBI" id="CHEBI:57945"/>
        <dbReference type="ChEBI" id="CHEBI:68623"/>
        <dbReference type="ChEBI" id="CHEBI:70731"/>
        <dbReference type="EC" id="1.1.1.336"/>
    </reaction>
</comment>
<dbReference type="NCBIfam" id="TIGR03026">
    <property type="entry name" value="NDP-sugDHase"/>
    <property type="match status" value="1"/>
</dbReference>
<keyword evidence="11" id="KW-1185">Reference proteome</keyword>
<dbReference type="PIRSF" id="PIRSF000124">
    <property type="entry name" value="UDPglc_GDPman_dh"/>
    <property type="match status" value="1"/>
</dbReference>
<dbReference type="eggNOG" id="arCOG00252">
    <property type="taxonomic scope" value="Archaea"/>
</dbReference>
<evidence type="ECO:0000256" key="8">
    <source>
        <dbReference type="PIRNR" id="PIRNR000124"/>
    </source>
</evidence>
<dbReference type="SUPFAM" id="SSF51735">
    <property type="entry name" value="NAD(P)-binding Rossmann-fold domains"/>
    <property type="match status" value="1"/>
</dbReference>
<dbReference type="InterPro" id="IPR028359">
    <property type="entry name" value="UDP_ManNAc/GlcNAc_DH"/>
</dbReference>
<keyword evidence="5" id="KW-0520">NAD</keyword>
<dbReference type="Pfam" id="PF03720">
    <property type="entry name" value="UDPG_MGDP_dh_C"/>
    <property type="match status" value="1"/>
</dbReference>
<name>Q0W3C1_METAR</name>
<dbReference type="Gene3D" id="3.40.50.720">
    <property type="entry name" value="NAD(P)-binding Rossmann-like Domain"/>
    <property type="match status" value="2"/>
</dbReference>
<accession>Q0W3C1</accession>
<evidence type="ECO:0000256" key="6">
    <source>
        <dbReference type="ARBA" id="ARBA00030172"/>
    </source>
</evidence>
<proteinExistence type="inferred from homology"/>
<dbReference type="GO" id="GO:0016628">
    <property type="term" value="F:oxidoreductase activity, acting on the CH-CH group of donors, NAD or NADP as acceptor"/>
    <property type="evidence" value="ECO:0007669"/>
    <property type="project" value="InterPro"/>
</dbReference>
<dbReference type="GO" id="GO:0051287">
    <property type="term" value="F:NAD binding"/>
    <property type="evidence" value="ECO:0007669"/>
    <property type="project" value="InterPro"/>
</dbReference>
<comment type="similarity">
    <text evidence="1 8">Belongs to the UDP-glucose/GDP-mannose dehydrogenase family.</text>
</comment>
<evidence type="ECO:0000313" key="11">
    <source>
        <dbReference type="Proteomes" id="UP000000663"/>
    </source>
</evidence>
<dbReference type="Proteomes" id="UP000000663">
    <property type="component" value="Chromosome"/>
</dbReference>
<organism evidence="10 11">
    <name type="scientific">Methanocella arvoryzae (strain DSM 22066 / NBRC 105507 / MRE50)</name>
    <dbReference type="NCBI Taxonomy" id="351160"/>
    <lineage>
        <taxon>Archaea</taxon>
        <taxon>Methanobacteriati</taxon>
        <taxon>Methanobacteriota</taxon>
        <taxon>Stenosarchaea group</taxon>
        <taxon>Methanomicrobia</taxon>
        <taxon>Methanocellales</taxon>
        <taxon>Methanocellaceae</taxon>
        <taxon>Methanocella</taxon>
    </lineage>
</organism>
<dbReference type="GO" id="GO:0089714">
    <property type="term" value="F:UDP-N-acetyl-D-mannosamine dehydrogenase activity"/>
    <property type="evidence" value="ECO:0007669"/>
    <property type="project" value="UniProtKB-EC"/>
</dbReference>
<dbReference type="EC" id="1.1.1.336" evidence="2"/>
<dbReference type="STRING" id="351160.RCIX1961"/>
<reference evidence="10 11" key="1">
    <citation type="journal article" date="2006" name="Science">
        <title>Genome of rice cluster I archaea -- the key methane producers in the rice rhizosphere.</title>
        <authorList>
            <person name="Erkel C."/>
            <person name="Kube M."/>
            <person name="Reinhardt R."/>
            <person name="Liesack W."/>
        </authorList>
    </citation>
    <scope>NUCLEOTIDE SEQUENCE [LARGE SCALE GENOMIC DNA]</scope>
    <source>
        <strain evidence="11">DSM 22066 / NBRC 105507 / MRE50</strain>
    </source>
</reference>
<dbReference type="InterPro" id="IPR036220">
    <property type="entry name" value="UDP-Glc/GDP-Man_DH_C_sf"/>
</dbReference>
<dbReference type="InterPro" id="IPR017476">
    <property type="entry name" value="UDP-Glc/GDP-Man"/>
</dbReference>
<dbReference type="InterPro" id="IPR001732">
    <property type="entry name" value="UDP-Glc/GDP-Man_DH_N"/>
</dbReference>
<dbReference type="PANTHER" id="PTHR43491:SF2">
    <property type="entry name" value="UDP-N-ACETYL-D-MANNOSAMINE DEHYDROGENASE"/>
    <property type="match status" value="1"/>
</dbReference>
<evidence type="ECO:0000256" key="1">
    <source>
        <dbReference type="ARBA" id="ARBA00006601"/>
    </source>
</evidence>